<gene>
    <name evidence="2" type="ORF">L210DRAFT_790391</name>
</gene>
<name>A0AAD4BK28_BOLED</name>
<dbReference type="AlphaFoldDB" id="A0AAD4BK28"/>
<reference evidence="2" key="1">
    <citation type="submission" date="2019-10" db="EMBL/GenBank/DDBJ databases">
        <authorList>
            <consortium name="DOE Joint Genome Institute"/>
            <person name="Kuo A."/>
            <person name="Miyauchi S."/>
            <person name="Kiss E."/>
            <person name="Drula E."/>
            <person name="Kohler A."/>
            <person name="Sanchez-Garcia M."/>
            <person name="Andreopoulos B."/>
            <person name="Barry K.W."/>
            <person name="Bonito G."/>
            <person name="Buee M."/>
            <person name="Carver A."/>
            <person name="Chen C."/>
            <person name="Cichocki N."/>
            <person name="Clum A."/>
            <person name="Culley D."/>
            <person name="Crous P.W."/>
            <person name="Fauchery L."/>
            <person name="Girlanda M."/>
            <person name="Hayes R."/>
            <person name="Keri Z."/>
            <person name="LaButti K."/>
            <person name="Lipzen A."/>
            <person name="Lombard V."/>
            <person name="Magnuson J."/>
            <person name="Maillard F."/>
            <person name="Morin E."/>
            <person name="Murat C."/>
            <person name="Nolan M."/>
            <person name="Ohm R."/>
            <person name="Pangilinan J."/>
            <person name="Pereira M."/>
            <person name="Perotto S."/>
            <person name="Peter M."/>
            <person name="Riley R."/>
            <person name="Sitrit Y."/>
            <person name="Stielow B."/>
            <person name="Szollosi G."/>
            <person name="Zifcakova L."/>
            <person name="Stursova M."/>
            <person name="Spatafora J.W."/>
            <person name="Tedersoo L."/>
            <person name="Vaario L.-M."/>
            <person name="Yamada A."/>
            <person name="Yan M."/>
            <person name="Wang P."/>
            <person name="Xu J."/>
            <person name="Bruns T."/>
            <person name="Baldrian P."/>
            <person name="Vilgalys R."/>
            <person name="Henrissat B."/>
            <person name="Grigoriev I.V."/>
            <person name="Hibbett D."/>
            <person name="Nagy L.G."/>
            <person name="Martin F.M."/>
        </authorList>
    </citation>
    <scope>NUCLEOTIDE SEQUENCE</scope>
    <source>
        <strain evidence="2">BED1</strain>
    </source>
</reference>
<protein>
    <submittedName>
        <fullName evidence="2">Uncharacterized protein</fullName>
    </submittedName>
</protein>
<feature type="non-terminal residue" evidence="2">
    <location>
        <position position="350"/>
    </location>
</feature>
<accession>A0AAD4BK28</accession>
<sequence>MPSPLVHCKCQTHKCNGKLVNPSTARTHKRSDLRQKTIDAQTRIQQAGRTKFIIPSVQQDQGPISRSVPSVIHPPPRPLSPYVDFHDPPATSDSAVEQEMLDHGSLTREDLDIMMFGSALPNLGPNFHSPEALLATVDHFTGYNEATAAGARPLTTYEAHRSPDNSEEHALQRQLDRLMDEARDQLESDPLTQDNMDLDDDNLDDHLHADKPEDTPMVNLPQDEDVLDPFAVEETFHSDDTDLSNIPVHLLTIYAVVSWLHLQFHLPRVACNALLTIVGLILTTISPSTIPPFVTLQSANQVLALNKPILLPVCPTCLEVYPPAGSLHTQDTCTGCNIPLFKSDLTSRGN</sequence>
<feature type="region of interest" description="Disordered" evidence="1">
    <location>
        <begin position="188"/>
        <end position="219"/>
    </location>
</feature>
<feature type="compositionally biased region" description="Basic and acidic residues" evidence="1">
    <location>
        <begin position="204"/>
        <end position="214"/>
    </location>
</feature>
<keyword evidence="3" id="KW-1185">Reference proteome</keyword>
<evidence type="ECO:0000256" key="1">
    <source>
        <dbReference type="SAM" id="MobiDB-lite"/>
    </source>
</evidence>
<comment type="caution">
    <text evidence="2">The sequence shown here is derived from an EMBL/GenBank/DDBJ whole genome shotgun (WGS) entry which is preliminary data.</text>
</comment>
<reference evidence="2" key="2">
    <citation type="journal article" date="2020" name="Nat. Commun.">
        <title>Large-scale genome sequencing of mycorrhizal fungi provides insights into the early evolution of symbiotic traits.</title>
        <authorList>
            <person name="Miyauchi S."/>
            <person name="Kiss E."/>
            <person name="Kuo A."/>
            <person name="Drula E."/>
            <person name="Kohler A."/>
            <person name="Sanchez-Garcia M."/>
            <person name="Morin E."/>
            <person name="Andreopoulos B."/>
            <person name="Barry K.W."/>
            <person name="Bonito G."/>
            <person name="Buee M."/>
            <person name="Carver A."/>
            <person name="Chen C."/>
            <person name="Cichocki N."/>
            <person name="Clum A."/>
            <person name="Culley D."/>
            <person name="Crous P.W."/>
            <person name="Fauchery L."/>
            <person name="Girlanda M."/>
            <person name="Hayes R.D."/>
            <person name="Keri Z."/>
            <person name="LaButti K."/>
            <person name="Lipzen A."/>
            <person name="Lombard V."/>
            <person name="Magnuson J."/>
            <person name="Maillard F."/>
            <person name="Murat C."/>
            <person name="Nolan M."/>
            <person name="Ohm R.A."/>
            <person name="Pangilinan J."/>
            <person name="Pereira M.F."/>
            <person name="Perotto S."/>
            <person name="Peter M."/>
            <person name="Pfister S."/>
            <person name="Riley R."/>
            <person name="Sitrit Y."/>
            <person name="Stielow J.B."/>
            <person name="Szollosi G."/>
            <person name="Zifcakova L."/>
            <person name="Stursova M."/>
            <person name="Spatafora J.W."/>
            <person name="Tedersoo L."/>
            <person name="Vaario L.M."/>
            <person name="Yamada A."/>
            <person name="Yan M."/>
            <person name="Wang P."/>
            <person name="Xu J."/>
            <person name="Bruns T."/>
            <person name="Baldrian P."/>
            <person name="Vilgalys R."/>
            <person name="Dunand C."/>
            <person name="Henrissat B."/>
            <person name="Grigoriev I.V."/>
            <person name="Hibbett D."/>
            <person name="Nagy L.G."/>
            <person name="Martin F.M."/>
        </authorList>
    </citation>
    <scope>NUCLEOTIDE SEQUENCE</scope>
    <source>
        <strain evidence="2">BED1</strain>
    </source>
</reference>
<dbReference type="EMBL" id="WHUW01000039">
    <property type="protein sequence ID" value="KAF8432558.1"/>
    <property type="molecule type" value="Genomic_DNA"/>
</dbReference>
<organism evidence="2 3">
    <name type="scientific">Boletus edulis BED1</name>
    <dbReference type="NCBI Taxonomy" id="1328754"/>
    <lineage>
        <taxon>Eukaryota</taxon>
        <taxon>Fungi</taxon>
        <taxon>Dikarya</taxon>
        <taxon>Basidiomycota</taxon>
        <taxon>Agaricomycotina</taxon>
        <taxon>Agaricomycetes</taxon>
        <taxon>Agaricomycetidae</taxon>
        <taxon>Boletales</taxon>
        <taxon>Boletineae</taxon>
        <taxon>Boletaceae</taxon>
        <taxon>Boletoideae</taxon>
        <taxon>Boletus</taxon>
    </lineage>
</organism>
<evidence type="ECO:0000313" key="2">
    <source>
        <dbReference type="EMBL" id="KAF8432558.1"/>
    </source>
</evidence>
<evidence type="ECO:0000313" key="3">
    <source>
        <dbReference type="Proteomes" id="UP001194468"/>
    </source>
</evidence>
<dbReference type="Proteomes" id="UP001194468">
    <property type="component" value="Unassembled WGS sequence"/>
</dbReference>
<proteinExistence type="predicted"/>